<gene>
    <name evidence="10" type="ORF">METZ01_LOCUS145039</name>
</gene>
<keyword evidence="5 8" id="KW-0812">Transmembrane</keyword>
<keyword evidence="3" id="KW-1003">Cell membrane</keyword>
<feature type="transmembrane region" description="Helical" evidence="8">
    <location>
        <begin position="127"/>
        <end position="145"/>
    </location>
</feature>
<dbReference type="Pfam" id="PF04290">
    <property type="entry name" value="DctQ"/>
    <property type="match status" value="1"/>
</dbReference>
<protein>
    <recommendedName>
        <fullName evidence="9">Tripartite ATP-independent periplasmic transporters DctQ component domain-containing protein</fullName>
    </recommendedName>
</protein>
<evidence type="ECO:0000256" key="3">
    <source>
        <dbReference type="ARBA" id="ARBA00022475"/>
    </source>
</evidence>
<name>A0A381ZSD0_9ZZZZ</name>
<comment type="subcellular location">
    <subcellularLocation>
        <location evidence="1">Cell inner membrane</location>
        <topology evidence="1">Multi-pass membrane protein</topology>
    </subcellularLocation>
</comment>
<keyword evidence="4" id="KW-0997">Cell inner membrane</keyword>
<accession>A0A381ZSD0</accession>
<organism evidence="10">
    <name type="scientific">marine metagenome</name>
    <dbReference type="NCBI Taxonomy" id="408172"/>
    <lineage>
        <taxon>unclassified sequences</taxon>
        <taxon>metagenomes</taxon>
        <taxon>ecological metagenomes</taxon>
    </lineage>
</organism>
<dbReference type="InterPro" id="IPR055348">
    <property type="entry name" value="DctQ"/>
</dbReference>
<dbReference type="GO" id="GO:0005886">
    <property type="term" value="C:plasma membrane"/>
    <property type="evidence" value="ECO:0007669"/>
    <property type="project" value="UniProtKB-SubCell"/>
</dbReference>
<keyword evidence="7 8" id="KW-0472">Membrane</keyword>
<feature type="domain" description="Tripartite ATP-independent periplasmic transporters DctQ component" evidence="9">
    <location>
        <begin position="22"/>
        <end position="153"/>
    </location>
</feature>
<evidence type="ECO:0000256" key="4">
    <source>
        <dbReference type="ARBA" id="ARBA00022519"/>
    </source>
</evidence>
<evidence type="ECO:0000313" key="10">
    <source>
        <dbReference type="EMBL" id="SVA92185.1"/>
    </source>
</evidence>
<proteinExistence type="predicted"/>
<keyword evidence="2" id="KW-0813">Transport</keyword>
<sequence length="167" mass="18159">MRLIPTISKALGATANILLCVMVLVTCIDVIGRYFFAAPLLGAHEMITLAMGIMIYLGMPLVTASREHLVVDLAGSVLSPTGKRIQQIIVNAIAALTFILFSYLLLFHGIGLAEDLMVTEDFEIEQAPIAYLMAAMCFLTIFVFVKQVFDDLTGKGPDYSKSNGPEI</sequence>
<evidence type="ECO:0000256" key="2">
    <source>
        <dbReference type="ARBA" id="ARBA00022448"/>
    </source>
</evidence>
<reference evidence="10" key="1">
    <citation type="submission" date="2018-05" db="EMBL/GenBank/DDBJ databases">
        <authorList>
            <person name="Lanie J.A."/>
            <person name="Ng W.-L."/>
            <person name="Kazmierczak K.M."/>
            <person name="Andrzejewski T.M."/>
            <person name="Davidsen T.M."/>
            <person name="Wayne K.J."/>
            <person name="Tettelin H."/>
            <person name="Glass J.I."/>
            <person name="Rusch D."/>
            <person name="Podicherti R."/>
            <person name="Tsui H.-C.T."/>
            <person name="Winkler M.E."/>
        </authorList>
    </citation>
    <scope>NUCLEOTIDE SEQUENCE</scope>
</reference>
<feature type="transmembrane region" description="Helical" evidence="8">
    <location>
        <begin position="88"/>
        <end position="107"/>
    </location>
</feature>
<evidence type="ECO:0000256" key="8">
    <source>
        <dbReference type="SAM" id="Phobius"/>
    </source>
</evidence>
<evidence type="ECO:0000259" key="9">
    <source>
        <dbReference type="Pfam" id="PF04290"/>
    </source>
</evidence>
<keyword evidence="6 8" id="KW-1133">Transmembrane helix</keyword>
<evidence type="ECO:0000256" key="1">
    <source>
        <dbReference type="ARBA" id="ARBA00004429"/>
    </source>
</evidence>
<feature type="transmembrane region" description="Helical" evidence="8">
    <location>
        <begin position="41"/>
        <end position="59"/>
    </location>
</feature>
<evidence type="ECO:0000256" key="5">
    <source>
        <dbReference type="ARBA" id="ARBA00022692"/>
    </source>
</evidence>
<feature type="transmembrane region" description="Helical" evidence="8">
    <location>
        <begin position="12"/>
        <end position="35"/>
    </location>
</feature>
<dbReference type="PANTHER" id="PTHR35011">
    <property type="entry name" value="2,3-DIKETO-L-GULONATE TRAP TRANSPORTER SMALL PERMEASE PROTEIN YIAM"/>
    <property type="match status" value="1"/>
</dbReference>
<dbReference type="InterPro" id="IPR007387">
    <property type="entry name" value="TRAP_DctQ"/>
</dbReference>
<evidence type="ECO:0000256" key="6">
    <source>
        <dbReference type="ARBA" id="ARBA00022989"/>
    </source>
</evidence>
<dbReference type="AlphaFoldDB" id="A0A381ZSD0"/>
<evidence type="ECO:0000256" key="7">
    <source>
        <dbReference type="ARBA" id="ARBA00023136"/>
    </source>
</evidence>
<dbReference type="EMBL" id="UINC01022481">
    <property type="protein sequence ID" value="SVA92185.1"/>
    <property type="molecule type" value="Genomic_DNA"/>
</dbReference>